<accession>A0AAE9JVE7</accession>
<feature type="region of interest" description="Disordered" evidence="1">
    <location>
        <begin position="252"/>
        <end position="282"/>
    </location>
</feature>
<feature type="region of interest" description="Disordered" evidence="1">
    <location>
        <begin position="800"/>
        <end position="859"/>
    </location>
</feature>
<gene>
    <name evidence="2" type="ORF">L5515_019409</name>
</gene>
<evidence type="ECO:0000313" key="3">
    <source>
        <dbReference type="Proteomes" id="UP000829354"/>
    </source>
</evidence>
<feature type="region of interest" description="Disordered" evidence="1">
    <location>
        <begin position="638"/>
        <end position="719"/>
    </location>
</feature>
<dbReference type="Proteomes" id="UP000829354">
    <property type="component" value="Chromosome X"/>
</dbReference>
<feature type="compositionally biased region" description="Polar residues" evidence="1">
    <location>
        <begin position="671"/>
        <end position="685"/>
    </location>
</feature>
<feature type="compositionally biased region" description="Low complexity" evidence="1">
    <location>
        <begin position="886"/>
        <end position="897"/>
    </location>
</feature>
<feature type="region of interest" description="Disordered" evidence="1">
    <location>
        <begin position="1263"/>
        <end position="1305"/>
    </location>
</feature>
<dbReference type="EMBL" id="CP092625">
    <property type="protein sequence ID" value="UMM44220.1"/>
    <property type="molecule type" value="Genomic_DNA"/>
</dbReference>
<feature type="region of interest" description="Disordered" evidence="1">
    <location>
        <begin position="1368"/>
        <end position="1387"/>
    </location>
</feature>
<feature type="compositionally biased region" description="Basic and acidic residues" evidence="1">
    <location>
        <begin position="257"/>
        <end position="272"/>
    </location>
</feature>
<feature type="region of interest" description="Disordered" evidence="1">
    <location>
        <begin position="876"/>
        <end position="906"/>
    </location>
</feature>
<feature type="region of interest" description="Disordered" evidence="1">
    <location>
        <begin position="1138"/>
        <end position="1162"/>
    </location>
</feature>
<evidence type="ECO:0000256" key="1">
    <source>
        <dbReference type="SAM" id="MobiDB-lite"/>
    </source>
</evidence>
<evidence type="ECO:0000313" key="2">
    <source>
        <dbReference type="EMBL" id="UMM44220.1"/>
    </source>
</evidence>
<feature type="compositionally biased region" description="Low complexity" evidence="1">
    <location>
        <begin position="850"/>
        <end position="859"/>
    </location>
</feature>
<feature type="region of interest" description="Disordered" evidence="1">
    <location>
        <begin position="1009"/>
        <end position="1032"/>
    </location>
</feature>
<feature type="compositionally biased region" description="Low complexity" evidence="1">
    <location>
        <begin position="650"/>
        <end position="662"/>
    </location>
</feature>
<proteinExistence type="predicted"/>
<feature type="compositionally biased region" description="Low complexity" evidence="1">
    <location>
        <begin position="693"/>
        <end position="707"/>
    </location>
</feature>
<name>A0AAE9JVE7_CAEBR</name>
<feature type="compositionally biased region" description="Basic and acidic residues" evidence="1">
    <location>
        <begin position="638"/>
        <end position="648"/>
    </location>
</feature>
<feature type="region of interest" description="Disordered" evidence="1">
    <location>
        <begin position="965"/>
        <end position="992"/>
    </location>
</feature>
<feature type="compositionally biased region" description="Low complexity" evidence="1">
    <location>
        <begin position="1288"/>
        <end position="1298"/>
    </location>
</feature>
<keyword evidence="3" id="KW-1185">Reference proteome</keyword>
<organism evidence="2 3">
    <name type="scientific">Caenorhabditis briggsae</name>
    <dbReference type="NCBI Taxonomy" id="6238"/>
    <lineage>
        <taxon>Eukaryota</taxon>
        <taxon>Metazoa</taxon>
        <taxon>Ecdysozoa</taxon>
        <taxon>Nematoda</taxon>
        <taxon>Chromadorea</taxon>
        <taxon>Rhabditida</taxon>
        <taxon>Rhabditina</taxon>
        <taxon>Rhabditomorpha</taxon>
        <taxon>Rhabditoidea</taxon>
        <taxon>Rhabditidae</taxon>
        <taxon>Peloderinae</taxon>
        <taxon>Caenorhabditis</taxon>
    </lineage>
</organism>
<reference evidence="2 3" key="1">
    <citation type="submission" date="2022-04" db="EMBL/GenBank/DDBJ databases">
        <title>Chromosome-level reference genomes for two strains of Caenorhabditis briggsae: an improved platform for comparative genomics.</title>
        <authorList>
            <person name="Stevens L."/>
            <person name="Andersen E."/>
        </authorList>
    </citation>
    <scope>NUCLEOTIDE SEQUENCE [LARGE SCALE GENOMIC DNA]</scope>
    <source>
        <strain evidence="2">VX34</strain>
        <tissue evidence="2">Whole-organism</tissue>
    </source>
</reference>
<sequence length="1387" mass="157196">MVETMSLEYSEVRNIPAIDFMLQCDGIQDGKYVAMRIEFLNFTKSTHQTFYFVFKPHRFCYRRICTSVRHVNYQKGKTVASFPINRFMCATSEDTVYEAPSPQSWIFHNLVTWNVLNDGRVETTPCKVLYDKFQYGLVLDKAFDTDTLDQETPSYWPHFYDEMIEFVEPNWPDMSHTAIEYLWGESTEYNKQTCFDMLGACYHKWRFDDKKLYELNEFAYNLKFFQFMDGIGIGGGFEKICSASTSADITKIPRPPNCRDENYEQHRDKDSESPSLSKHKPPFLSSLEFHTAGKHGNGVHRNRSVKSIIEEAVAKDVEELNCSLACMYVSGPVASALCNVFGCRQFATKITKISVRKRTGTMNRKEAADNLKNLDKNLKKCTPLQFISELDRYAANDGTIQDVQEDRGILSDHGTDIRQVEMLEDEFFMDTNAENREKAFVRTLDGLLHGNEDGRSDEKDDFSPGHVVEHATDDEQLDLVMEVFPSGPFNKTGQLRYSSVPLLEDDLIHEILDVIYSRDEYVRLLNDPDFDEMYGAVQEMIRIPTQKVLKQQLFHKILASRAWYTKYFDPMLNDNKRQKLLDFGHHLLDAQQNGTLSTRDMLEYNKQLQNFAFFDREDDKEFRDMMEKLIVVFDNSTKIRDGGGEKSENPTTDMSTDTSPPSGKTMKDETVSNNLGSRSPTTEATIVTPVAVTLEDINTDDNTTTENQHTRSSNPNGLQEILTKNAVTEDPTDTSPRTTPYPAEETTAFCICYSPYDHTDVIDMEIPRKTTPPPGSDKTCTCYPPYDPTDVIGMNAIRSDPISGSQKNTPPPAKETTTTWEDTDPTYDPRIFLRKNAITGDPTPMVGNQKTPAKETTTTWEDTDPTVRFDDFQLNEDPIPMVGSQKTTPPLAKKATTNWETTDPTYDPRILLRKNTITGDSIPMVGNQKTTPLPAREATATWKDTDAPLDPTIFAMKNAVNRDQNPVVGSQKTTPRPAKETTTTWEDTDPTYDPKIFLRKNAIKQTPVPMVGNQKTTPPPAKETTVTWEDTDPTYDPRIFLRKNAITGDPISIVGSHRTTPSPARENTVSWKGTYLPYDLPDLKMKNARNEDPIPMVGNQKTTPPPAKEITVARKDIDTPFDPTIFAMKNAVNQDPISVVGNQKTTPPPAKETTTTWEDTDPTYDPKIFLRKNILNQTPFLMVVNQKTTPPPARETTTTRKDADATYDPKMLMRKNTITENPIPIVGNQKITPRPAKETTTTWEDTDPTYDPKIFLRKNAITGDPIPMVGNQKTTPPPENDQPYTHYTPSRTESTPITTTPPPLPELSVPPVILDKKPHQGFLNRDNKPSDIRYIPPGTLPYPDDSTTTKNPVIQPESIVNATAVAIDNDGKKRKFSEDTDYDDDYY</sequence>
<protein>
    <submittedName>
        <fullName evidence="2">Uncharacterized protein</fullName>
    </submittedName>
</protein>
<feature type="compositionally biased region" description="Low complexity" evidence="1">
    <location>
        <begin position="972"/>
        <end position="985"/>
    </location>
</feature>